<keyword evidence="6" id="KW-1185">Reference proteome</keyword>
<dbReference type="Pfam" id="PF20257">
    <property type="entry name" value="SAM_HAT_C"/>
    <property type="match status" value="1"/>
</dbReference>
<accession>A0ABP8NHG4</accession>
<dbReference type="PIRSF" id="PIRSF006779">
    <property type="entry name" value="UCP006779"/>
    <property type="match status" value="1"/>
</dbReference>
<dbReference type="Pfam" id="PF01887">
    <property type="entry name" value="SAM_HAT_N"/>
    <property type="match status" value="1"/>
</dbReference>
<organism evidence="5 6">
    <name type="scientific">Nemorincola caseinilytica</name>
    <dbReference type="NCBI Taxonomy" id="2054315"/>
    <lineage>
        <taxon>Bacteria</taxon>
        <taxon>Pseudomonadati</taxon>
        <taxon>Bacteroidota</taxon>
        <taxon>Chitinophagia</taxon>
        <taxon>Chitinophagales</taxon>
        <taxon>Chitinophagaceae</taxon>
        <taxon>Nemorincola</taxon>
    </lineage>
</organism>
<dbReference type="Proteomes" id="UP001500067">
    <property type="component" value="Unassembled WGS sequence"/>
</dbReference>
<comment type="caution">
    <text evidence="5">The sequence shown here is derived from an EMBL/GenBank/DDBJ whole genome shotgun (WGS) entry which is preliminary data.</text>
</comment>
<evidence type="ECO:0000256" key="2">
    <source>
        <dbReference type="ARBA" id="ARBA00024035"/>
    </source>
</evidence>
<keyword evidence="1" id="KW-0949">S-adenosyl-L-methionine</keyword>
<evidence type="ECO:0000259" key="4">
    <source>
        <dbReference type="Pfam" id="PF20257"/>
    </source>
</evidence>
<evidence type="ECO:0000256" key="1">
    <source>
        <dbReference type="ARBA" id="ARBA00022691"/>
    </source>
</evidence>
<dbReference type="SUPFAM" id="SSF102522">
    <property type="entry name" value="Bacterial fluorinating enzyme, N-terminal domain"/>
    <property type="match status" value="1"/>
</dbReference>
<protein>
    <submittedName>
        <fullName evidence="5">S-adenosyl-l-methionine hydroxide adenosyltransferase family protein</fullName>
    </submittedName>
</protein>
<sequence>MANITLLSDLGVQDAAAGIVKGMLYSWVPDARITDISHEVTPFDTVQAAYVLGSAYSSFPKDTVHVVLVDIFAEADTLLLLAVYDGHYFLVPDNGILQMALGDSGVETWVCPIVSGEHPYDAWMATVAGIINGLSTMSPAQLRLRPLAIEPVPPAEAAVAGPEVLCRILHIDKFGNVVTDMTRDRFDMLNHSGNFSITIGGDTIRKVSNYYTDAIKGDPLCRFNRRGYLEICVNKGDASAVLGLRIGGIPNDIKIIFE</sequence>
<dbReference type="Gene3D" id="2.40.30.90">
    <property type="entry name" value="Bacterial fluorinating enzyme like"/>
    <property type="match status" value="1"/>
</dbReference>
<dbReference type="InterPro" id="IPR002747">
    <property type="entry name" value="SAM_OH_AdoTrfase"/>
</dbReference>
<dbReference type="Gene3D" id="3.40.50.10790">
    <property type="entry name" value="S-adenosyl-l-methionine hydroxide adenosyltransferase, N-terminal"/>
    <property type="match status" value="1"/>
</dbReference>
<feature type="domain" description="S-adenosyl-l-methionine hydroxide adenosyltransferase N-terminal" evidence="3">
    <location>
        <begin position="4"/>
        <end position="105"/>
    </location>
</feature>
<feature type="domain" description="S-adenosyl-l-methionine hydroxide adenosyltransferase C-terminal" evidence="4">
    <location>
        <begin position="167"/>
        <end position="247"/>
    </location>
</feature>
<comment type="similarity">
    <text evidence="2">Belongs to the SAM hydrolase / SAM-dependent halogenase family.</text>
</comment>
<dbReference type="PANTHER" id="PTHR35092">
    <property type="entry name" value="CHLORINASE MJ1651"/>
    <property type="match status" value="1"/>
</dbReference>
<dbReference type="EMBL" id="BAABFA010000015">
    <property type="protein sequence ID" value="GAA4467080.1"/>
    <property type="molecule type" value="Genomic_DNA"/>
</dbReference>
<evidence type="ECO:0000259" key="3">
    <source>
        <dbReference type="Pfam" id="PF01887"/>
    </source>
</evidence>
<evidence type="ECO:0000313" key="6">
    <source>
        <dbReference type="Proteomes" id="UP001500067"/>
    </source>
</evidence>
<dbReference type="InterPro" id="IPR023227">
    <property type="entry name" value="SAM_OH_AdoTrfase_C_sf"/>
</dbReference>
<reference evidence="6" key="1">
    <citation type="journal article" date="2019" name="Int. J. Syst. Evol. Microbiol.">
        <title>The Global Catalogue of Microorganisms (GCM) 10K type strain sequencing project: providing services to taxonomists for standard genome sequencing and annotation.</title>
        <authorList>
            <consortium name="The Broad Institute Genomics Platform"/>
            <consortium name="The Broad Institute Genome Sequencing Center for Infectious Disease"/>
            <person name="Wu L."/>
            <person name="Ma J."/>
        </authorList>
    </citation>
    <scope>NUCLEOTIDE SEQUENCE [LARGE SCALE GENOMIC DNA]</scope>
    <source>
        <strain evidence="6">JCM 32105</strain>
    </source>
</reference>
<proteinExistence type="inferred from homology"/>
<name>A0ABP8NHG4_9BACT</name>
<dbReference type="InterPro" id="IPR046470">
    <property type="entry name" value="SAM_HAT_C"/>
</dbReference>
<gene>
    <name evidence="5" type="ORF">GCM10023093_22290</name>
</gene>
<dbReference type="InterPro" id="IPR046469">
    <property type="entry name" value="SAM_HAT_N"/>
</dbReference>
<evidence type="ECO:0000313" key="5">
    <source>
        <dbReference type="EMBL" id="GAA4467080.1"/>
    </source>
</evidence>
<dbReference type="RefSeq" id="WP_345083155.1">
    <property type="nucleotide sequence ID" value="NZ_BAABFA010000015.1"/>
</dbReference>
<dbReference type="InterPro" id="IPR023228">
    <property type="entry name" value="SAM_OH_AdoTrfase_N_sf"/>
</dbReference>
<dbReference type="PANTHER" id="PTHR35092:SF1">
    <property type="entry name" value="CHLORINASE MJ1651"/>
    <property type="match status" value="1"/>
</dbReference>
<dbReference type="SUPFAM" id="SSF101852">
    <property type="entry name" value="Bacterial fluorinating enzyme, C-terminal domain"/>
    <property type="match status" value="1"/>
</dbReference>